<feature type="transmembrane region" description="Helical" evidence="9">
    <location>
        <begin position="105"/>
        <end position="123"/>
    </location>
</feature>
<dbReference type="Pfam" id="PF00528">
    <property type="entry name" value="BPD_transp_1"/>
    <property type="match status" value="1"/>
</dbReference>
<comment type="caution">
    <text evidence="11">The sequence shown here is derived from an EMBL/GenBank/DDBJ whole genome shotgun (WGS) entry which is preliminary data.</text>
</comment>
<proteinExistence type="inferred from homology"/>
<dbReference type="InterPro" id="IPR010065">
    <property type="entry name" value="AA_ABC_transptr_permease_3TM"/>
</dbReference>
<dbReference type="CDD" id="cd06261">
    <property type="entry name" value="TM_PBP2"/>
    <property type="match status" value="1"/>
</dbReference>
<comment type="similarity">
    <text evidence="2">Belongs to the binding-protein-dependent transport system permease family. HisMQ subfamily.</text>
</comment>
<dbReference type="RefSeq" id="WP_198418355.1">
    <property type="nucleotide sequence ID" value="NZ_AP018437.1"/>
</dbReference>
<dbReference type="InterPro" id="IPR035906">
    <property type="entry name" value="MetI-like_sf"/>
</dbReference>
<dbReference type="PANTHER" id="PTHR30614">
    <property type="entry name" value="MEMBRANE COMPONENT OF AMINO ACID ABC TRANSPORTER"/>
    <property type="match status" value="1"/>
</dbReference>
<feature type="transmembrane region" description="Helical" evidence="9">
    <location>
        <begin position="241"/>
        <end position="262"/>
    </location>
</feature>
<evidence type="ECO:0000256" key="1">
    <source>
        <dbReference type="ARBA" id="ARBA00004651"/>
    </source>
</evidence>
<keyword evidence="4" id="KW-1003">Cell membrane</keyword>
<dbReference type="InterPro" id="IPR043429">
    <property type="entry name" value="ArtM/GltK/GlnP/TcyL/YhdX-like"/>
</dbReference>
<feature type="transmembrane region" description="Helical" evidence="9">
    <location>
        <begin position="27"/>
        <end position="44"/>
    </location>
</feature>
<dbReference type="EMBL" id="QUMS01000001">
    <property type="protein sequence ID" value="REG10282.1"/>
    <property type="molecule type" value="Genomic_DNA"/>
</dbReference>
<dbReference type="GO" id="GO:0006865">
    <property type="term" value="P:amino acid transport"/>
    <property type="evidence" value="ECO:0007669"/>
    <property type="project" value="UniProtKB-KW"/>
</dbReference>
<dbReference type="PANTHER" id="PTHR30614:SF20">
    <property type="entry name" value="GLUTAMINE TRANSPORT SYSTEM PERMEASE PROTEIN GLNP"/>
    <property type="match status" value="1"/>
</dbReference>
<feature type="transmembrane region" description="Helical" evidence="9">
    <location>
        <begin position="64"/>
        <end position="84"/>
    </location>
</feature>
<dbReference type="NCBIfam" id="TIGR01726">
    <property type="entry name" value="HEQRo_perm_3TM"/>
    <property type="match status" value="1"/>
</dbReference>
<keyword evidence="6" id="KW-0029">Amino-acid transport</keyword>
<keyword evidence="7 9" id="KW-1133">Transmembrane helix</keyword>
<keyword evidence="8 9" id="KW-0472">Membrane</keyword>
<accession>A0A347ZV01</accession>
<evidence type="ECO:0000256" key="9">
    <source>
        <dbReference type="RuleBase" id="RU363032"/>
    </source>
</evidence>
<organism evidence="11 12">
    <name type="scientific">Pelolinea submarina</name>
    <dbReference type="NCBI Taxonomy" id="913107"/>
    <lineage>
        <taxon>Bacteria</taxon>
        <taxon>Bacillati</taxon>
        <taxon>Chloroflexota</taxon>
        <taxon>Anaerolineae</taxon>
        <taxon>Anaerolineales</taxon>
        <taxon>Anaerolineaceae</taxon>
        <taxon>Pelolinea</taxon>
    </lineage>
</organism>
<gene>
    <name evidence="11" type="ORF">DFR64_0136</name>
</gene>
<dbReference type="GO" id="GO:0022857">
    <property type="term" value="F:transmembrane transporter activity"/>
    <property type="evidence" value="ECO:0007669"/>
    <property type="project" value="InterPro"/>
</dbReference>
<dbReference type="InterPro" id="IPR000515">
    <property type="entry name" value="MetI-like"/>
</dbReference>
<feature type="domain" description="ABC transmembrane type-1" evidence="10">
    <location>
        <begin position="60"/>
        <end position="262"/>
    </location>
</feature>
<name>A0A347ZV01_9CHLR</name>
<evidence type="ECO:0000256" key="7">
    <source>
        <dbReference type="ARBA" id="ARBA00022989"/>
    </source>
</evidence>
<dbReference type="Gene3D" id="1.10.3720.10">
    <property type="entry name" value="MetI-like"/>
    <property type="match status" value="1"/>
</dbReference>
<reference evidence="11 12" key="1">
    <citation type="submission" date="2018-08" db="EMBL/GenBank/DDBJ databases">
        <title>Genomic Encyclopedia of Type Strains, Phase IV (KMG-IV): sequencing the most valuable type-strain genomes for metagenomic binning, comparative biology and taxonomic classification.</title>
        <authorList>
            <person name="Goeker M."/>
        </authorList>
    </citation>
    <scope>NUCLEOTIDE SEQUENCE [LARGE SCALE GENOMIC DNA]</scope>
    <source>
        <strain evidence="11 12">DSM 23923</strain>
    </source>
</reference>
<evidence type="ECO:0000259" key="10">
    <source>
        <dbReference type="PROSITE" id="PS50928"/>
    </source>
</evidence>
<evidence type="ECO:0000256" key="8">
    <source>
        <dbReference type="ARBA" id="ARBA00023136"/>
    </source>
</evidence>
<sequence>MQKTPELEETPKRENGFHKKFKDIDQWWLLVAIVVLLIILLVTTKPDPYNRILKFVGDGIWVTLYTTLISFALVLVLGLFGGLGRTSHNKIIRGIASVYVEVVRGVPLLVQLIIWYFAFPAMVKDLGHAWNIQAFIDYKANPIVMAILGMTVCYAAYMSEVYRAGIESIPKGQMEAARSLGMTYFQAMGHVILPQAIRVILPPIGNEFVTLLKDSSLVSVVAVADLTRRGREFMAANFIPIQTWMMVALLYLVMTLVAARVVKWLEKHSRYER</sequence>
<comment type="subcellular location">
    <subcellularLocation>
        <location evidence="1 9">Cell membrane</location>
        <topology evidence="1 9">Multi-pass membrane protein</topology>
    </subcellularLocation>
</comment>
<dbReference type="SUPFAM" id="SSF161098">
    <property type="entry name" value="MetI-like"/>
    <property type="match status" value="1"/>
</dbReference>
<keyword evidence="3 9" id="KW-0813">Transport</keyword>
<evidence type="ECO:0000313" key="12">
    <source>
        <dbReference type="Proteomes" id="UP000256388"/>
    </source>
</evidence>
<protein>
    <submittedName>
        <fullName evidence="11">Amino acid ABC transporter membrane protein (PAAT family)</fullName>
    </submittedName>
</protein>
<keyword evidence="12" id="KW-1185">Reference proteome</keyword>
<evidence type="ECO:0000313" key="11">
    <source>
        <dbReference type="EMBL" id="REG10282.1"/>
    </source>
</evidence>
<dbReference type="GO" id="GO:0043190">
    <property type="term" value="C:ATP-binding cassette (ABC) transporter complex"/>
    <property type="evidence" value="ECO:0007669"/>
    <property type="project" value="InterPro"/>
</dbReference>
<evidence type="ECO:0000256" key="3">
    <source>
        <dbReference type="ARBA" id="ARBA00022448"/>
    </source>
</evidence>
<dbReference type="AlphaFoldDB" id="A0A347ZV01"/>
<dbReference type="FunFam" id="1.10.3720.10:FF:000033">
    <property type="entry name" value="Polar amino acid ABC transporter permease"/>
    <property type="match status" value="1"/>
</dbReference>
<dbReference type="Proteomes" id="UP000256388">
    <property type="component" value="Unassembled WGS sequence"/>
</dbReference>
<dbReference type="PROSITE" id="PS50928">
    <property type="entry name" value="ABC_TM1"/>
    <property type="match status" value="1"/>
</dbReference>
<evidence type="ECO:0000256" key="5">
    <source>
        <dbReference type="ARBA" id="ARBA00022692"/>
    </source>
</evidence>
<feature type="transmembrane region" description="Helical" evidence="9">
    <location>
        <begin position="143"/>
        <end position="162"/>
    </location>
</feature>
<evidence type="ECO:0000256" key="6">
    <source>
        <dbReference type="ARBA" id="ARBA00022970"/>
    </source>
</evidence>
<evidence type="ECO:0000256" key="4">
    <source>
        <dbReference type="ARBA" id="ARBA00022475"/>
    </source>
</evidence>
<keyword evidence="5 9" id="KW-0812">Transmembrane</keyword>
<evidence type="ECO:0000256" key="2">
    <source>
        <dbReference type="ARBA" id="ARBA00010072"/>
    </source>
</evidence>